<keyword evidence="2" id="KW-0472">Membrane</keyword>
<protein>
    <submittedName>
        <fullName evidence="3">HlyD family efflux transporter periplasmic adaptor subunit</fullName>
    </submittedName>
</protein>
<evidence type="ECO:0000256" key="1">
    <source>
        <dbReference type="SAM" id="Coils"/>
    </source>
</evidence>
<dbReference type="InterPro" id="IPR011053">
    <property type="entry name" value="Single_hybrid_motif"/>
</dbReference>
<sequence length="452" mass="52193">MLNISPSQRCEVNHSEFNSFKRIAHRHRGRRPIWFFGISFVFLFIILLLPWTQTIRSKGVVTTLRPNQRPQSVQSVIAGRIEQWYIQEGQYVEKGDTIIFLSEIKDEYFDPELLKRTQKQIDAKKESYKSYQSKVIALDNRISALENTVILKEKQLKNKVRQAQLKLESDSLDLEAARVNYQVAIDRFERMRGLYDQGLKSLTDFESRKMGLQKDKSKLIEVENKWLASQNELINAQVELQSVLVQYEEYIAKAKSERFSALSSQYAVEVDIAKLENKLKNYERRQGFYYITAPQSGYITRALKGGIGETIKEGDEVVGIMPSNYELAVEMMVNPVDLPLLELGQEVRIQFDGWPAIVFSGWPNTSYGTYGGKVFAIENFTYQSGKYRVLVAQDSSTVAWPEALRPGGGTNNFLLLKDVPVWYEIWRKINGFPPDFYKEVEKEKGVTKKKKQ</sequence>
<keyword evidence="2" id="KW-0812">Transmembrane</keyword>
<keyword evidence="2" id="KW-1133">Transmembrane helix</keyword>
<dbReference type="AlphaFoldDB" id="A0A5C6UZK6"/>
<name>A0A5C6UZK6_9FLAO</name>
<feature type="transmembrane region" description="Helical" evidence="2">
    <location>
        <begin position="32"/>
        <end position="51"/>
    </location>
</feature>
<evidence type="ECO:0000313" key="3">
    <source>
        <dbReference type="EMBL" id="TXC76075.1"/>
    </source>
</evidence>
<evidence type="ECO:0000256" key="2">
    <source>
        <dbReference type="SAM" id="Phobius"/>
    </source>
</evidence>
<dbReference type="SUPFAM" id="SSF51230">
    <property type="entry name" value="Single hybrid motif"/>
    <property type="match status" value="1"/>
</dbReference>
<dbReference type="EMBL" id="VORB01000011">
    <property type="protein sequence ID" value="TXC76075.1"/>
    <property type="molecule type" value="Genomic_DNA"/>
</dbReference>
<dbReference type="Proteomes" id="UP000321168">
    <property type="component" value="Unassembled WGS sequence"/>
</dbReference>
<dbReference type="OrthoDB" id="9760528at2"/>
<dbReference type="InterPro" id="IPR050739">
    <property type="entry name" value="MFP"/>
</dbReference>
<dbReference type="Gene3D" id="1.10.287.470">
    <property type="entry name" value="Helix hairpin bin"/>
    <property type="match status" value="1"/>
</dbReference>
<keyword evidence="1" id="KW-0175">Coiled coil</keyword>
<keyword evidence="4" id="KW-1185">Reference proteome</keyword>
<reference evidence="3 4" key="1">
    <citation type="submission" date="2019-08" db="EMBL/GenBank/DDBJ databases">
        <title>Genome of Luteibaculum oceani JCM 18817.</title>
        <authorList>
            <person name="Bowman J.P."/>
        </authorList>
    </citation>
    <scope>NUCLEOTIDE SEQUENCE [LARGE SCALE GENOMIC DNA]</scope>
    <source>
        <strain evidence="3 4">JCM 18817</strain>
    </source>
</reference>
<dbReference type="Gene3D" id="2.40.50.100">
    <property type="match status" value="1"/>
</dbReference>
<comment type="caution">
    <text evidence="3">The sequence shown here is derived from an EMBL/GenBank/DDBJ whole genome shotgun (WGS) entry which is preliminary data.</text>
</comment>
<gene>
    <name evidence="3" type="ORF">FRX97_11215</name>
</gene>
<dbReference type="PANTHER" id="PTHR30386">
    <property type="entry name" value="MEMBRANE FUSION SUBUNIT OF EMRAB-TOLC MULTIDRUG EFFLUX PUMP"/>
    <property type="match status" value="1"/>
</dbReference>
<proteinExistence type="predicted"/>
<feature type="coiled-coil region" evidence="1">
    <location>
        <begin position="114"/>
        <end position="148"/>
    </location>
</feature>
<accession>A0A5C6UZK6</accession>
<evidence type="ECO:0000313" key="4">
    <source>
        <dbReference type="Proteomes" id="UP000321168"/>
    </source>
</evidence>
<organism evidence="3 4">
    <name type="scientific">Luteibaculum oceani</name>
    <dbReference type="NCBI Taxonomy" id="1294296"/>
    <lineage>
        <taxon>Bacteria</taxon>
        <taxon>Pseudomonadati</taxon>
        <taxon>Bacteroidota</taxon>
        <taxon>Flavobacteriia</taxon>
        <taxon>Flavobacteriales</taxon>
        <taxon>Luteibaculaceae</taxon>
        <taxon>Luteibaculum</taxon>
    </lineage>
</organism>